<sequence length="637" mass="70875">MWISSPSGSGKVEERQYEGSEGEEENETELTEAAGPYALPLEMHFRKNCELLAEVVIAASASIRPRQRETQRRGNGGVEVVVEVSAQESQGNAIDLSDPTGTGNHQGEARPFFHFARYHNGLLAITNLVGASPILKHKTKLEASPQVDQRFDIPSKSFVPCLAQLNGTWVPPAHIKYGCFSRESTYTANGTANDYSAVPSLAKRADGGLDNEAFVKGIRDEMELLEKEAQCVKAATLVNSTIAEMKASCLGHHLVPADAHLVARGKVLDRHRQHKKTRAQVVAAMKECDRNYPDDRAAHATCLKEIPGYEEHRVRPKFRTAEEAKKECLKGSDLENRKLTTTQLHDMENSGRVCVEMLIQHANLTSPDAAERCRDKKSHTKEHLKDVGINIQTVDEIDEEGLDGEYTDWEDPEDGESDSALERRGLKTAGLIAFGLHEHDKHKLAKETEKAYKQGVQDASKPFERRELKLEEAHEHALATRSMLNASTVAAARAALYALLDSYLPAEFTDVAALNRTLANLATTRAAFRAAFLTAENARWDNAAAGYDAFLAASKPKMEPAAYTHLEERTNAQKAHERREWVLYVTPTLEGLEKEAQTAIGAFWEKTRERGMQITKRVNRIMGYDFWEPGKDAKRPE</sequence>
<feature type="region of interest" description="Disordered" evidence="1">
    <location>
        <begin position="1"/>
        <end position="30"/>
    </location>
</feature>
<evidence type="ECO:0000256" key="1">
    <source>
        <dbReference type="SAM" id="MobiDB-lite"/>
    </source>
</evidence>
<accession>A0A4U0WE33</accession>
<keyword evidence="3" id="KW-1185">Reference proteome</keyword>
<reference evidence="2 3" key="1">
    <citation type="submission" date="2017-03" db="EMBL/GenBank/DDBJ databases">
        <title>Genomes of endolithic fungi from Antarctica.</title>
        <authorList>
            <person name="Coleine C."/>
            <person name="Masonjones S."/>
            <person name="Stajich J.E."/>
        </authorList>
    </citation>
    <scope>NUCLEOTIDE SEQUENCE [LARGE SCALE GENOMIC DNA]</scope>
    <source>
        <strain evidence="2 3">CCFEE 5187</strain>
    </source>
</reference>
<proteinExistence type="predicted"/>
<evidence type="ECO:0000313" key="3">
    <source>
        <dbReference type="Proteomes" id="UP000308768"/>
    </source>
</evidence>
<evidence type="ECO:0000313" key="2">
    <source>
        <dbReference type="EMBL" id="TKA59665.1"/>
    </source>
</evidence>
<dbReference type="EMBL" id="NAJN01001973">
    <property type="protein sequence ID" value="TKA59665.1"/>
    <property type="molecule type" value="Genomic_DNA"/>
</dbReference>
<gene>
    <name evidence="2" type="ORF">B0A49_09212</name>
</gene>
<comment type="caution">
    <text evidence="2">The sequence shown here is derived from an EMBL/GenBank/DDBJ whole genome shotgun (WGS) entry which is preliminary data.</text>
</comment>
<dbReference type="Proteomes" id="UP000308768">
    <property type="component" value="Unassembled WGS sequence"/>
</dbReference>
<protein>
    <submittedName>
        <fullName evidence="2">Uncharacterized protein</fullName>
    </submittedName>
</protein>
<dbReference type="AlphaFoldDB" id="A0A4U0WE33"/>
<feature type="compositionally biased region" description="Acidic residues" evidence="1">
    <location>
        <begin position="20"/>
        <end position="30"/>
    </location>
</feature>
<organism evidence="2 3">
    <name type="scientific">Cryomyces minteri</name>
    <dbReference type="NCBI Taxonomy" id="331657"/>
    <lineage>
        <taxon>Eukaryota</taxon>
        <taxon>Fungi</taxon>
        <taxon>Dikarya</taxon>
        <taxon>Ascomycota</taxon>
        <taxon>Pezizomycotina</taxon>
        <taxon>Dothideomycetes</taxon>
        <taxon>Dothideomycetes incertae sedis</taxon>
        <taxon>Cryomyces</taxon>
    </lineage>
</organism>
<name>A0A4U0WE33_9PEZI</name>